<organism evidence="1 2">
    <name type="scientific">Noviherbaspirillum pedocola</name>
    <dbReference type="NCBI Taxonomy" id="2801341"/>
    <lineage>
        <taxon>Bacteria</taxon>
        <taxon>Pseudomonadati</taxon>
        <taxon>Pseudomonadota</taxon>
        <taxon>Betaproteobacteria</taxon>
        <taxon>Burkholderiales</taxon>
        <taxon>Oxalobacteraceae</taxon>
        <taxon>Noviherbaspirillum</taxon>
    </lineage>
</organism>
<protein>
    <submittedName>
        <fullName evidence="1">Uncharacterized protein</fullName>
    </submittedName>
</protein>
<evidence type="ECO:0000313" key="1">
    <source>
        <dbReference type="EMBL" id="MBK4736513.1"/>
    </source>
</evidence>
<dbReference type="EMBL" id="JAEPBG010000008">
    <property type="protein sequence ID" value="MBK4736513.1"/>
    <property type="molecule type" value="Genomic_DNA"/>
</dbReference>
<dbReference type="RefSeq" id="WP_200594054.1">
    <property type="nucleotide sequence ID" value="NZ_JAEPBG010000008.1"/>
</dbReference>
<accession>A0A934W885</accession>
<dbReference type="AlphaFoldDB" id="A0A934W885"/>
<sequence>MSKPGVADTESQNAILSDENLDLISAGFDAAAYAAKLKKYEKADLDAEYESVHTTARGLLKMGFNENSDIARLYRECRLEINCMKAEYAARHLDPPFRS</sequence>
<name>A0A934W885_9BURK</name>
<gene>
    <name evidence="1" type="ORF">JJB74_17960</name>
</gene>
<evidence type="ECO:0000313" key="2">
    <source>
        <dbReference type="Proteomes" id="UP000622890"/>
    </source>
</evidence>
<comment type="caution">
    <text evidence="1">The sequence shown here is derived from an EMBL/GenBank/DDBJ whole genome shotgun (WGS) entry which is preliminary data.</text>
</comment>
<dbReference type="Proteomes" id="UP000622890">
    <property type="component" value="Unassembled WGS sequence"/>
</dbReference>
<keyword evidence="2" id="KW-1185">Reference proteome</keyword>
<reference evidence="1" key="1">
    <citation type="submission" date="2021-01" db="EMBL/GenBank/DDBJ databases">
        <title>Genome sequence of strain Noviherbaspirillum sp. DKR-6.</title>
        <authorList>
            <person name="Chaudhary D.K."/>
        </authorList>
    </citation>
    <scope>NUCLEOTIDE SEQUENCE</scope>
    <source>
        <strain evidence="1">DKR-6</strain>
    </source>
</reference>
<proteinExistence type="predicted"/>